<dbReference type="AlphaFoldDB" id="A0A9N9LGL9"/>
<sequence>MDVDKNTCSNHPQKPSGELHYEAPMTATINHDTTQSHIDFPTNQKAFDAEASINAKPKTDGKGDHLQKGNTMTSDGQHEEDKKAQNTSLTAVNHTGHPTAPSSLRDTSISAEDAQKEIYRLASLHGLDLSVLAKKRVELLDQHTAEIVTPSKNISLFYLPTQIRLKIYRLLLVNPALGKAPVVDYKGPSTNFHEWEWPWRRTKYGLAPFILRVSKRVYGEALGCLYSENKFYVDFNERPVYSPLSRFLGEKSRASKFSFQNLPATIKVQHWHICVAIKGHSSSYLGSAKLNENFLEDFSQSVARASPRSIVVVVRDASDRETWSTEIPIDWPRYRKFEVDFQNFHCQNQFQRLLNPLRALSGIEQVSIQIKYSHNADPYKYPAENTHFIGQLTNSMTRKTTEVQELAFEMFGPLLRTMRTVSCALVGNQLAEFKRQRALVLQDMEAHYREVTATWSIVKTILNYHKEGYSWILNSDEEVPEYEGITRRCTDHVYEAVVGSVEECINAWTRRFPSQTVEELKNVKVYEGAKENRIFRKLKLVLKECEAPFERDEVLRDTLPVVIELLQTWFTELRTAREALFEFDHSEQPGCDTELQIEGLDEILSGKFCNCESYSHLYWPNIPRDEGMEENIIS</sequence>
<proteinExistence type="predicted"/>
<feature type="region of interest" description="Disordered" evidence="1">
    <location>
        <begin position="1"/>
        <end position="109"/>
    </location>
</feature>
<feature type="compositionally biased region" description="Polar residues" evidence="1">
    <location>
        <begin position="27"/>
        <end position="45"/>
    </location>
</feature>
<reference evidence="2" key="1">
    <citation type="submission" date="2021-07" db="EMBL/GenBank/DDBJ databases">
        <authorList>
            <person name="Durling M."/>
        </authorList>
    </citation>
    <scope>NUCLEOTIDE SEQUENCE</scope>
</reference>
<feature type="compositionally biased region" description="Polar residues" evidence="1">
    <location>
        <begin position="100"/>
        <end position="109"/>
    </location>
</feature>
<evidence type="ECO:0000256" key="1">
    <source>
        <dbReference type="SAM" id="MobiDB-lite"/>
    </source>
</evidence>
<name>A0A9N9LGL9_9HELO</name>
<gene>
    <name evidence="2" type="ORF">HYALB_00003300</name>
</gene>
<evidence type="ECO:0000313" key="3">
    <source>
        <dbReference type="Proteomes" id="UP000701801"/>
    </source>
</evidence>
<evidence type="ECO:0000313" key="2">
    <source>
        <dbReference type="EMBL" id="CAG8971964.1"/>
    </source>
</evidence>
<comment type="caution">
    <text evidence="2">The sequence shown here is derived from an EMBL/GenBank/DDBJ whole genome shotgun (WGS) entry which is preliminary data.</text>
</comment>
<dbReference type="EMBL" id="CAJVRM010000031">
    <property type="protein sequence ID" value="CAG8971964.1"/>
    <property type="molecule type" value="Genomic_DNA"/>
</dbReference>
<organism evidence="2 3">
    <name type="scientific">Hymenoscyphus albidus</name>
    <dbReference type="NCBI Taxonomy" id="595503"/>
    <lineage>
        <taxon>Eukaryota</taxon>
        <taxon>Fungi</taxon>
        <taxon>Dikarya</taxon>
        <taxon>Ascomycota</taxon>
        <taxon>Pezizomycotina</taxon>
        <taxon>Leotiomycetes</taxon>
        <taxon>Helotiales</taxon>
        <taxon>Helotiaceae</taxon>
        <taxon>Hymenoscyphus</taxon>
    </lineage>
</organism>
<dbReference type="Proteomes" id="UP000701801">
    <property type="component" value="Unassembled WGS sequence"/>
</dbReference>
<protein>
    <submittedName>
        <fullName evidence="2">Uncharacterized protein</fullName>
    </submittedName>
</protein>
<accession>A0A9N9LGL9</accession>
<dbReference type="OrthoDB" id="62952at2759"/>
<feature type="compositionally biased region" description="Basic and acidic residues" evidence="1">
    <location>
        <begin position="57"/>
        <end position="67"/>
    </location>
</feature>
<feature type="compositionally biased region" description="Polar residues" evidence="1">
    <location>
        <begin position="1"/>
        <end position="13"/>
    </location>
</feature>
<keyword evidence="3" id="KW-1185">Reference proteome</keyword>